<comment type="similarity">
    <text evidence="1">Belongs to the short-chain dehydrogenases/reductases (SDR) family.</text>
</comment>
<dbReference type="InterPro" id="IPR020904">
    <property type="entry name" value="Sc_DH/Rdtase_CS"/>
</dbReference>
<dbReference type="InterPro" id="IPR036291">
    <property type="entry name" value="NAD(P)-bd_dom_sf"/>
</dbReference>
<dbReference type="AlphaFoldDB" id="A0A1I6V459"/>
<evidence type="ECO:0000313" key="4">
    <source>
        <dbReference type="Proteomes" id="UP000183209"/>
    </source>
</evidence>
<dbReference type="Pfam" id="PF13561">
    <property type="entry name" value="adh_short_C2"/>
    <property type="match status" value="1"/>
</dbReference>
<keyword evidence="2" id="KW-0560">Oxidoreductase</keyword>
<dbReference type="PROSITE" id="PS00061">
    <property type="entry name" value="ADH_SHORT"/>
    <property type="match status" value="1"/>
</dbReference>
<sequence length="251" mass="26938">MELLFKNKVALITGSSFGIGKATAVAFAQKGAQVVLVDCVKDDETLNSIKKLGGEAIFIECDVADENAVKAMIGRVAEVYGQLDFAFNNAGVEGEQAKTADCTVINWNKVLNINLTGIWLCMKYEIPFMLKQKKGSIVNTSSVAGMMGFMGMPAYVVSKHGIIGLTKTAALEYAREGIRVNAVCPGVIKTPMIDRVTGKIKEEEEKFENLEPVGRMGLPEEVAEAVCFLCSDAASFITGHAMAVDGGWLAQ</sequence>
<dbReference type="Gene3D" id="3.40.50.720">
    <property type="entry name" value="NAD(P)-binding Rossmann-like Domain"/>
    <property type="match status" value="1"/>
</dbReference>
<dbReference type="NCBIfam" id="NF009466">
    <property type="entry name" value="PRK12826.1-2"/>
    <property type="match status" value="1"/>
</dbReference>
<dbReference type="CDD" id="cd05233">
    <property type="entry name" value="SDR_c"/>
    <property type="match status" value="1"/>
</dbReference>
<evidence type="ECO:0000256" key="1">
    <source>
        <dbReference type="ARBA" id="ARBA00006484"/>
    </source>
</evidence>
<dbReference type="OrthoDB" id="597477at2"/>
<dbReference type="PRINTS" id="PR00080">
    <property type="entry name" value="SDRFAMILY"/>
</dbReference>
<reference evidence="3 4" key="1">
    <citation type="submission" date="2016-10" db="EMBL/GenBank/DDBJ databases">
        <authorList>
            <person name="de Groot N.N."/>
        </authorList>
    </citation>
    <scope>NUCLEOTIDE SEQUENCE [LARGE SCALE GENOMIC DNA]</scope>
    <source>
        <strain evidence="3 4">CGMCC 1.6114</strain>
    </source>
</reference>
<name>A0A1I6V459_9FLAO</name>
<proteinExistence type="inferred from homology"/>
<dbReference type="PRINTS" id="PR00081">
    <property type="entry name" value="GDHRDH"/>
</dbReference>
<dbReference type="SUPFAM" id="SSF51735">
    <property type="entry name" value="NAD(P)-binding Rossmann-fold domains"/>
    <property type="match status" value="1"/>
</dbReference>
<accession>A0A1I6V459</accession>
<protein>
    <submittedName>
        <fullName evidence="3">NAD(P)-dependent dehydrogenase, short-chain alcohol dehydrogenase family</fullName>
    </submittedName>
</protein>
<gene>
    <name evidence="3" type="ORF">SAMN04487906_2852</name>
</gene>
<dbReference type="PANTHER" id="PTHR24321">
    <property type="entry name" value="DEHYDROGENASES, SHORT CHAIN"/>
    <property type="match status" value="1"/>
</dbReference>
<dbReference type="EMBL" id="FPAG01000008">
    <property type="protein sequence ID" value="SFT08490.1"/>
    <property type="molecule type" value="Genomic_DNA"/>
</dbReference>
<dbReference type="GO" id="GO:0016491">
    <property type="term" value="F:oxidoreductase activity"/>
    <property type="evidence" value="ECO:0007669"/>
    <property type="project" value="UniProtKB-KW"/>
</dbReference>
<dbReference type="Proteomes" id="UP000183209">
    <property type="component" value="Unassembled WGS sequence"/>
</dbReference>
<evidence type="ECO:0000313" key="3">
    <source>
        <dbReference type="EMBL" id="SFT08490.1"/>
    </source>
</evidence>
<dbReference type="RefSeq" id="WP_074979827.1">
    <property type="nucleotide sequence ID" value="NZ_FPAG01000008.1"/>
</dbReference>
<dbReference type="InterPro" id="IPR002347">
    <property type="entry name" value="SDR_fam"/>
</dbReference>
<dbReference type="NCBIfam" id="NF005559">
    <property type="entry name" value="PRK07231.1"/>
    <property type="match status" value="1"/>
</dbReference>
<dbReference type="NCBIfam" id="NF004818">
    <property type="entry name" value="PRK06172.1"/>
    <property type="match status" value="1"/>
</dbReference>
<evidence type="ECO:0000256" key="2">
    <source>
        <dbReference type="ARBA" id="ARBA00023002"/>
    </source>
</evidence>
<dbReference type="PANTHER" id="PTHR24321:SF8">
    <property type="entry name" value="ESTRADIOL 17-BETA-DEHYDROGENASE 8-RELATED"/>
    <property type="match status" value="1"/>
</dbReference>
<dbReference type="FunFam" id="3.40.50.720:FF:000084">
    <property type="entry name" value="Short-chain dehydrogenase reductase"/>
    <property type="match status" value="1"/>
</dbReference>
<organism evidence="3 4">
    <name type="scientific">Zhouia amylolytica</name>
    <dbReference type="NCBI Taxonomy" id="376730"/>
    <lineage>
        <taxon>Bacteria</taxon>
        <taxon>Pseudomonadati</taxon>
        <taxon>Bacteroidota</taxon>
        <taxon>Flavobacteriia</taxon>
        <taxon>Flavobacteriales</taxon>
        <taxon>Flavobacteriaceae</taxon>
        <taxon>Zhouia</taxon>
    </lineage>
</organism>